<dbReference type="GO" id="GO:0005829">
    <property type="term" value="C:cytosol"/>
    <property type="evidence" value="ECO:0007669"/>
    <property type="project" value="TreeGrafter"/>
</dbReference>
<evidence type="ECO:0000256" key="3">
    <source>
        <dbReference type="ARBA" id="ARBA00022801"/>
    </source>
</evidence>
<keyword evidence="3 5" id="KW-0378">Hydrolase</keyword>
<keyword evidence="6" id="KW-1185">Reference proteome</keyword>
<dbReference type="PROSITE" id="PS01090">
    <property type="entry name" value="TATD_2"/>
    <property type="match status" value="1"/>
</dbReference>
<evidence type="ECO:0000256" key="4">
    <source>
        <dbReference type="PIRSR" id="PIRSR005902-1"/>
    </source>
</evidence>
<sequence length="265" mass="29466">MYLIDSHCHLDRLDLTPYKGDLNQALNAAHDRGVSHFLAVSVTLDDVAGLKDLARQYPSVFASAGVHPLQDLPHEPTIEELVKEAEDELIVAVGETGLDYHYAPDTKDLQKERFKRHLLAAQKVNKPVIIHTRDAKEDTLDMLEQYGPDAGGVLHCFTEDLDMARRGIALGYYVSISGIVTFRNADQVREVAAKIPLDSLLVETDSPYLAPVPHRGKKCEPQYVRDVAEFIAAQRGISYDELAMQTTANFFRLFKGAVPKAVAEQ</sequence>
<dbReference type="Gene3D" id="3.20.20.140">
    <property type="entry name" value="Metal-dependent hydrolases"/>
    <property type="match status" value="1"/>
</dbReference>
<dbReference type="AlphaFoldDB" id="A0A1T1HEF3"/>
<dbReference type="RefSeq" id="WP_077242673.1">
    <property type="nucleotide sequence ID" value="NZ_FXTS01000001.1"/>
</dbReference>
<evidence type="ECO:0000256" key="1">
    <source>
        <dbReference type="ARBA" id="ARBA00009275"/>
    </source>
</evidence>
<feature type="binding site" evidence="4">
    <location>
        <position position="95"/>
    </location>
    <ligand>
        <name>a divalent metal cation</name>
        <dbReference type="ChEBI" id="CHEBI:60240"/>
        <label>1</label>
    </ligand>
</feature>
<evidence type="ECO:0000256" key="2">
    <source>
        <dbReference type="ARBA" id="ARBA00022723"/>
    </source>
</evidence>
<gene>
    <name evidence="5" type="ORF">BTA35_0201595</name>
</gene>
<dbReference type="PROSITE" id="PS01091">
    <property type="entry name" value="TATD_3"/>
    <property type="match status" value="1"/>
</dbReference>
<dbReference type="NCBIfam" id="TIGR00010">
    <property type="entry name" value="YchF/TatD family DNA exonuclease"/>
    <property type="match status" value="1"/>
</dbReference>
<feature type="binding site" evidence="4">
    <location>
        <position position="155"/>
    </location>
    <ligand>
        <name>a divalent metal cation</name>
        <dbReference type="ChEBI" id="CHEBI:60240"/>
        <label>2</label>
    </ligand>
</feature>
<dbReference type="PROSITE" id="PS01137">
    <property type="entry name" value="TATD_1"/>
    <property type="match status" value="1"/>
</dbReference>
<dbReference type="FunFam" id="3.20.20.140:FF:000005">
    <property type="entry name" value="TatD family hydrolase"/>
    <property type="match status" value="1"/>
</dbReference>
<dbReference type="InterPro" id="IPR015991">
    <property type="entry name" value="TatD/YcfH-like"/>
</dbReference>
<name>A0A1T1HEF3_OCELI</name>
<dbReference type="GO" id="GO:0004536">
    <property type="term" value="F:DNA nuclease activity"/>
    <property type="evidence" value="ECO:0007669"/>
    <property type="project" value="InterPro"/>
</dbReference>
<accession>A0A1T1HEF3</accession>
<feature type="binding site" evidence="4">
    <location>
        <position position="205"/>
    </location>
    <ligand>
        <name>a divalent metal cation</name>
        <dbReference type="ChEBI" id="CHEBI:60240"/>
        <label>1</label>
    </ligand>
</feature>
<dbReference type="InterPro" id="IPR032466">
    <property type="entry name" value="Metal_Hydrolase"/>
</dbReference>
<feature type="binding site" evidence="4">
    <location>
        <position position="9"/>
    </location>
    <ligand>
        <name>a divalent metal cation</name>
        <dbReference type="ChEBI" id="CHEBI:60240"/>
        <label>1</label>
    </ligand>
</feature>
<comment type="caution">
    <text evidence="5">The sequence shown here is derived from an EMBL/GenBank/DDBJ whole genome shotgun (WGS) entry which is preliminary data.</text>
</comment>
<dbReference type="Pfam" id="PF01026">
    <property type="entry name" value="TatD_DNase"/>
    <property type="match status" value="1"/>
</dbReference>
<feature type="binding site" evidence="4">
    <location>
        <position position="131"/>
    </location>
    <ligand>
        <name>a divalent metal cation</name>
        <dbReference type="ChEBI" id="CHEBI:60240"/>
        <label>2</label>
    </ligand>
</feature>
<dbReference type="PANTHER" id="PTHR46124:SF2">
    <property type="entry name" value="D-AMINOACYL-TRNA DEACYLASE"/>
    <property type="match status" value="1"/>
</dbReference>
<comment type="similarity">
    <text evidence="1">Belongs to the metallo-dependent hydrolases superfamily. TatD-type hydrolase family.</text>
</comment>
<keyword evidence="2 4" id="KW-0479">Metal-binding</keyword>
<organism evidence="5 6">
    <name type="scientific">Oceanospirillum linum</name>
    <dbReference type="NCBI Taxonomy" id="966"/>
    <lineage>
        <taxon>Bacteria</taxon>
        <taxon>Pseudomonadati</taxon>
        <taxon>Pseudomonadota</taxon>
        <taxon>Gammaproteobacteria</taxon>
        <taxon>Oceanospirillales</taxon>
        <taxon>Oceanospirillaceae</taxon>
        <taxon>Oceanospirillum</taxon>
    </lineage>
</organism>
<evidence type="ECO:0000313" key="5">
    <source>
        <dbReference type="EMBL" id="OOV88248.1"/>
    </source>
</evidence>
<dbReference type="GO" id="GO:0016788">
    <property type="term" value="F:hydrolase activity, acting on ester bonds"/>
    <property type="evidence" value="ECO:0007669"/>
    <property type="project" value="InterPro"/>
</dbReference>
<dbReference type="Proteomes" id="UP000190064">
    <property type="component" value="Unassembled WGS sequence"/>
</dbReference>
<dbReference type="InterPro" id="IPR018228">
    <property type="entry name" value="DNase_TatD-rel_CS"/>
</dbReference>
<dbReference type="InterPro" id="IPR001130">
    <property type="entry name" value="TatD-like"/>
</dbReference>
<reference evidence="5" key="1">
    <citation type="submission" date="2017-02" db="EMBL/GenBank/DDBJ databases">
        <title>Draft Genome Sequence of the Salt Water Bacterium Oceanospirillum linum ATCC 11336.</title>
        <authorList>
            <person name="Trachtenberg A.M."/>
            <person name="Carney J.G."/>
            <person name="Linnane J.D."/>
            <person name="Rheaume B.A."/>
            <person name="Pitts N.L."/>
            <person name="Mykles D.L."/>
            <person name="Maclea K.S."/>
        </authorList>
    </citation>
    <scope>NUCLEOTIDE SEQUENCE [LARGE SCALE GENOMIC DNA]</scope>
    <source>
        <strain evidence="5">ATCC 11336</strain>
    </source>
</reference>
<dbReference type="EMBL" id="MTSD02000001">
    <property type="protein sequence ID" value="OOV88248.1"/>
    <property type="molecule type" value="Genomic_DNA"/>
</dbReference>
<protein>
    <submittedName>
        <fullName evidence="5">Hydrolase TatD</fullName>
    </submittedName>
</protein>
<dbReference type="CDD" id="cd01310">
    <property type="entry name" value="TatD_DNAse"/>
    <property type="match status" value="1"/>
</dbReference>
<evidence type="ECO:0000313" key="6">
    <source>
        <dbReference type="Proteomes" id="UP000190064"/>
    </source>
</evidence>
<dbReference type="STRING" id="966.BTA35_0201595"/>
<dbReference type="PANTHER" id="PTHR46124">
    <property type="entry name" value="D-AMINOACYL-TRNA DEACYLASE"/>
    <property type="match status" value="1"/>
</dbReference>
<feature type="binding site" evidence="4">
    <location>
        <position position="7"/>
    </location>
    <ligand>
        <name>a divalent metal cation</name>
        <dbReference type="ChEBI" id="CHEBI:60240"/>
        <label>1</label>
    </ligand>
</feature>
<proteinExistence type="inferred from homology"/>
<dbReference type="SUPFAM" id="SSF51556">
    <property type="entry name" value="Metallo-dependent hydrolases"/>
    <property type="match status" value="1"/>
</dbReference>
<dbReference type="GO" id="GO:0046872">
    <property type="term" value="F:metal ion binding"/>
    <property type="evidence" value="ECO:0007669"/>
    <property type="project" value="UniProtKB-KW"/>
</dbReference>
<dbReference type="PIRSF" id="PIRSF005902">
    <property type="entry name" value="DNase_TatD"/>
    <property type="match status" value="1"/>
</dbReference>